<accession>A0A6P4ZRS4</accession>
<feature type="non-terminal residue" evidence="3">
    <location>
        <position position="1"/>
    </location>
</feature>
<dbReference type="KEGG" id="bbel:109484958"/>
<feature type="compositionally biased region" description="Low complexity" evidence="1">
    <location>
        <begin position="51"/>
        <end position="67"/>
    </location>
</feature>
<evidence type="ECO:0000256" key="1">
    <source>
        <dbReference type="SAM" id="MobiDB-lite"/>
    </source>
</evidence>
<feature type="region of interest" description="Disordered" evidence="1">
    <location>
        <begin position="21"/>
        <end position="88"/>
    </location>
</feature>
<dbReference type="GeneID" id="109484958"/>
<dbReference type="AlphaFoldDB" id="A0A6P4ZRS4"/>
<dbReference type="RefSeq" id="XP_019643890.1">
    <property type="nucleotide sequence ID" value="XM_019788331.1"/>
</dbReference>
<evidence type="ECO:0000313" key="3">
    <source>
        <dbReference type="RefSeq" id="XP_019643890.1"/>
    </source>
</evidence>
<dbReference type="Proteomes" id="UP000515135">
    <property type="component" value="Unplaced"/>
</dbReference>
<proteinExistence type="predicted"/>
<feature type="compositionally biased region" description="Low complexity" evidence="1">
    <location>
        <begin position="75"/>
        <end position="87"/>
    </location>
</feature>
<reference evidence="3" key="1">
    <citation type="submission" date="2025-08" db="UniProtKB">
        <authorList>
            <consortium name="RefSeq"/>
        </authorList>
    </citation>
    <scope>IDENTIFICATION</scope>
    <source>
        <tissue evidence="3">Gonad</tissue>
    </source>
</reference>
<protein>
    <submittedName>
        <fullName evidence="3">Uncharacterized protein LOC109484958</fullName>
    </submittedName>
</protein>
<feature type="region of interest" description="Disordered" evidence="1">
    <location>
        <begin position="168"/>
        <end position="202"/>
    </location>
</feature>
<keyword evidence="2" id="KW-1185">Reference proteome</keyword>
<evidence type="ECO:0000313" key="2">
    <source>
        <dbReference type="Proteomes" id="UP000515135"/>
    </source>
</evidence>
<organism evidence="2 3">
    <name type="scientific">Branchiostoma belcheri</name>
    <name type="common">Amphioxus</name>
    <dbReference type="NCBI Taxonomy" id="7741"/>
    <lineage>
        <taxon>Eukaryota</taxon>
        <taxon>Metazoa</taxon>
        <taxon>Chordata</taxon>
        <taxon>Cephalochordata</taxon>
        <taxon>Leptocardii</taxon>
        <taxon>Amphioxiformes</taxon>
        <taxon>Branchiostomatidae</taxon>
        <taxon>Branchiostoma</taxon>
    </lineage>
</organism>
<gene>
    <name evidence="3" type="primary">LOC109484958</name>
</gene>
<sequence length="202" mass="21613">KARTCPGLNVSVHVPELVDTCSVGPPQRPPPCVQTSSRFSSPSRESRRSLRPSAPTPTSSPASPSRWRTGRSGRRATATRSSSGRQACSTKFWAKLESDSFSREETSTSIISCTKVHPRVPHPAYRLPAGSPVHHGSVAASRAHPHRRHRVPRLLHCGGGLGGQYAELPQPVLHPAGRPARPSSGPSWRVTASVGKKPPQAS</sequence>
<name>A0A6P4ZRS4_BRABE</name>